<accession>A0A143PR73</accession>
<dbReference type="Proteomes" id="UP000076079">
    <property type="component" value="Chromosome"/>
</dbReference>
<dbReference type="SUPFAM" id="SSF53474">
    <property type="entry name" value="alpha/beta-Hydrolases"/>
    <property type="match status" value="1"/>
</dbReference>
<evidence type="ECO:0000313" key="4">
    <source>
        <dbReference type="EMBL" id="AMY10314.1"/>
    </source>
</evidence>
<sequence>MTGAAFKDTVSVMTSRSPMVARRVGAESGTRQLLMLHGIYGRGRNWLAVARLLVERRPDWSCWLADMRHHGDAHPGPEAGTLDALAGDIESWGVEQGVQPDAVLGHSFGGKVALAHAARQSTRTLQTWVIDSTPEAKSPSGSAWEMLGIVRALPATFPSRQAAITGIEAGGFSTGVAQWMSTNLVHDPDGFRWRLDFDVMERLLHEFFQTSLWHVLDPGAARHDIHVLKATESSVISPAVVARLVELQAHPRAGAAHVHLHQREGGHWIHAESPEVVVELLAEWLGW</sequence>
<dbReference type="InterPro" id="IPR029058">
    <property type="entry name" value="AB_hydrolase_fold"/>
</dbReference>
<evidence type="ECO:0000256" key="1">
    <source>
        <dbReference type="ARBA" id="ARBA00010088"/>
    </source>
</evidence>
<reference evidence="4 5" key="1">
    <citation type="journal article" date="2016" name="Genome Announc.">
        <title>First Complete Genome Sequence of a Subdivision 6 Acidobacterium Strain.</title>
        <authorList>
            <person name="Huang S."/>
            <person name="Vieira S."/>
            <person name="Bunk B."/>
            <person name="Riedel T."/>
            <person name="Sproer C."/>
            <person name="Overmann J."/>
        </authorList>
    </citation>
    <scope>NUCLEOTIDE SEQUENCE [LARGE SCALE GENOMIC DNA]</scope>
    <source>
        <strain evidence="5">DSM 100886 HEG_-6_39</strain>
    </source>
</reference>
<keyword evidence="2 4" id="KW-0378">Hydrolase</keyword>
<dbReference type="Pfam" id="PF12697">
    <property type="entry name" value="Abhydrolase_6"/>
    <property type="match status" value="1"/>
</dbReference>
<dbReference type="InterPro" id="IPR000073">
    <property type="entry name" value="AB_hydrolase_1"/>
</dbReference>
<dbReference type="InterPro" id="IPR051601">
    <property type="entry name" value="Serine_prot/Carboxylest_S33"/>
</dbReference>
<keyword evidence="5" id="KW-1185">Reference proteome</keyword>
<feature type="domain" description="AB hydrolase-1" evidence="3">
    <location>
        <begin position="33"/>
        <end position="279"/>
    </location>
</feature>
<dbReference type="PANTHER" id="PTHR43248:SF3">
    <property type="entry name" value="AB HYDROLASE-1 DOMAIN-CONTAINING PROTEIN"/>
    <property type="match status" value="1"/>
</dbReference>
<evidence type="ECO:0000256" key="2">
    <source>
        <dbReference type="ARBA" id="ARBA00022801"/>
    </source>
</evidence>
<dbReference type="STRING" id="1855912.LuPra_03544"/>
<dbReference type="KEGG" id="abac:LuPra_03544"/>
<dbReference type="GO" id="GO:0016787">
    <property type="term" value="F:hydrolase activity"/>
    <property type="evidence" value="ECO:0007669"/>
    <property type="project" value="UniProtKB-KW"/>
</dbReference>
<dbReference type="PANTHER" id="PTHR43248">
    <property type="entry name" value="2-SUCCINYL-6-HYDROXY-2,4-CYCLOHEXADIENE-1-CARBOXYLATE SYNTHASE"/>
    <property type="match status" value="1"/>
</dbReference>
<protein>
    <submittedName>
        <fullName evidence="4">Esterase YbfF</fullName>
        <ecNumber evidence="4">3.1.-.-</ecNumber>
    </submittedName>
</protein>
<evidence type="ECO:0000259" key="3">
    <source>
        <dbReference type="Pfam" id="PF12697"/>
    </source>
</evidence>
<dbReference type="EMBL" id="CP015136">
    <property type="protein sequence ID" value="AMY10314.1"/>
    <property type="molecule type" value="Genomic_DNA"/>
</dbReference>
<name>A0A143PR73_LUTPR</name>
<dbReference type="Gene3D" id="3.40.50.1820">
    <property type="entry name" value="alpha/beta hydrolase"/>
    <property type="match status" value="1"/>
</dbReference>
<comment type="similarity">
    <text evidence="1">Belongs to the peptidase S33 family.</text>
</comment>
<organism evidence="4 5">
    <name type="scientific">Luteitalea pratensis</name>
    <dbReference type="NCBI Taxonomy" id="1855912"/>
    <lineage>
        <taxon>Bacteria</taxon>
        <taxon>Pseudomonadati</taxon>
        <taxon>Acidobacteriota</taxon>
        <taxon>Vicinamibacteria</taxon>
        <taxon>Vicinamibacterales</taxon>
        <taxon>Vicinamibacteraceae</taxon>
        <taxon>Luteitalea</taxon>
    </lineage>
</organism>
<reference evidence="5" key="2">
    <citation type="submission" date="2016-04" db="EMBL/GenBank/DDBJ databases">
        <title>First Complete Genome Sequence of a Subdivision 6 Acidobacterium.</title>
        <authorList>
            <person name="Huang S."/>
            <person name="Vieira S."/>
            <person name="Bunk B."/>
            <person name="Riedel T."/>
            <person name="Sproeer C."/>
            <person name="Overmann J."/>
        </authorList>
    </citation>
    <scope>NUCLEOTIDE SEQUENCE [LARGE SCALE GENOMIC DNA]</scope>
    <source>
        <strain evidence="5">DSM 100886 HEG_-6_39</strain>
    </source>
</reference>
<dbReference type="EC" id="3.1.-.-" evidence="4"/>
<evidence type="ECO:0000313" key="5">
    <source>
        <dbReference type="Proteomes" id="UP000076079"/>
    </source>
</evidence>
<proteinExistence type="inferred from homology"/>
<dbReference type="AlphaFoldDB" id="A0A143PR73"/>
<gene>
    <name evidence="4" type="primary">ybfF</name>
    <name evidence="4" type="ORF">LuPra_03544</name>
</gene>